<organism evidence="2 3">
    <name type="scientific">Hymenobacter amundsenii</name>
    <dbReference type="NCBI Taxonomy" id="2006685"/>
    <lineage>
        <taxon>Bacteria</taxon>
        <taxon>Pseudomonadati</taxon>
        <taxon>Bacteroidota</taxon>
        <taxon>Cytophagia</taxon>
        <taxon>Cytophagales</taxon>
        <taxon>Hymenobacteraceae</taxon>
        <taxon>Hymenobacter</taxon>
    </lineage>
</organism>
<accession>A0A246FG47</accession>
<evidence type="ECO:0000256" key="1">
    <source>
        <dbReference type="SAM" id="SignalP"/>
    </source>
</evidence>
<comment type="caution">
    <text evidence="2">The sequence shown here is derived from an EMBL/GenBank/DDBJ whole genome shotgun (WGS) entry which is preliminary data.</text>
</comment>
<keyword evidence="1" id="KW-0732">Signal</keyword>
<dbReference type="RefSeq" id="WP_088466072.1">
    <property type="nucleotide sequence ID" value="NZ_NIRR01000061.1"/>
</dbReference>
<dbReference type="Gene3D" id="1.25.40.10">
    <property type="entry name" value="Tetratricopeptide repeat domain"/>
    <property type="match status" value="1"/>
</dbReference>
<gene>
    <name evidence="2" type="ORF">CDA63_19195</name>
</gene>
<evidence type="ECO:0000313" key="2">
    <source>
        <dbReference type="EMBL" id="OWP61492.1"/>
    </source>
</evidence>
<dbReference type="SUPFAM" id="SSF48452">
    <property type="entry name" value="TPR-like"/>
    <property type="match status" value="1"/>
</dbReference>
<keyword evidence="3" id="KW-1185">Reference proteome</keyword>
<dbReference type="AlphaFoldDB" id="A0A246FG47"/>
<reference evidence="2 3" key="1">
    <citation type="submission" date="2017-06" db="EMBL/GenBank/DDBJ databases">
        <title>Hymenobacter amundsenii sp. nov. isolated from regoliths in Antarctica.</title>
        <authorList>
            <person name="Sedlacek I."/>
            <person name="Kralova S."/>
            <person name="Pantucek R."/>
            <person name="Svec P."/>
            <person name="Holochova P."/>
            <person name="Stankova E."/>
            <person name="Vrbovska V."/>
            <person name="Busse H.-J."/>
        </authorList>
    </citation>
    <scope>NUCLEOTIDE SEQUENCE [LARGE SCALE GENOMIC DNA]</scope>
    <source>
        <strain evidence="2 3">CCM 8682</strain>
    </source>
</reference>
<sequence>MKLLKLSLLFAVALVGTSLTPAQAQRGAKKSAVAVTAATISRSQPLFGGLTPAQAEQALGAQTITSLAGSFASRAEASQFFSRKGYEYLAESQPDTAAYRFNLAWVLDPANPEAYHGLGIIASSGPNPDATIDLLQQGVNLAPTNSPLLADLGASYLIRYGQAKKKKDLKTGTELLERATTQDAANAGAWQQLAQAYYYQEEYIRAWEAVHKGQNSSLSSVDFTLVAELLAHQPDPRGTFK</sequence>
<dbReference type="InterPro" id="IPR011990">
    <property type="entry name" value="TPR-like_helical_dom_sf"/>
</dbReference>
<protein>
    <submittedName>
        <fullName evidence="2">Uncharacterized protein</fullName>
    </submittedName>
</protein>
<evidence type="ECO:0000313" key="3">
    <source>
        <dbReference type="Proteomes" id="UP000197277"/>
    </source>
</evidence>
<feature type="signal peptide" evidence="1">
    <location>
        <begin position="1"/>
        <end position="24"/>
    </location>
</feature>
<dbReference type="OrthoDB" id="7058419at2"/>
<proteinExistence type="predicted"/>
<name>A0A246FG47_9BACT</name>
<feature type="chain" id="PRO_5012015251" evidence="1">
    <location>
        <begin position="25"/>
        <end position="241"/>
    </location>
</feature>
<dbReference type="Proteomes" id="UP000197277">
    <property type="component" value="Unassembled WGS sequence"/>
</dbReference>
<dbReference type="EMBL" id="NIRR01000061">
    <property type="protein sequence ID" value="OWP61492.1"/>
    <property type="molecule type" value="Genomic_DNA"/>
</dbReference>